<evidence type="ECO:0008006" key="4">
    <source>
        <dbReference type="Google" id="ProtNLM"/>
    </source>
</evidence>
<keyword evidence="3" id="KW-1185">Reference proteome</keyword>
<gene>
    <name evidence="2" type="ORF">CLO192961_LOCUS74623</name>
</gene>
<dbReference type="InterPro" id="IPR046591">
    <property type="entry name" value="DUF6649"/>
</dbReference>
<evidence type="ECO:0000256" key="1">
    <source>
        <dbReference type="SAM" id="MobiDB-lite"/>
    </source>
</evidence>
<reference evidence="2 3" key="1">
    <citation type="submission" date="2019-06" db="EMBL/GenBank/DDBJ databases">
        <authorList>
            <person name="Broberg M."/>
        </authorList>
    </citation>
    <scope>NUCLEOTIDE SEQUENCE [LARGE SCALE GENOMIC DNA]</scope>
</reference>
<accession>A0ABY6TTY9</accession>
<feature type="region of interest" description="Disordered" evidence="1">
    <location>
        <begin position="204"/>
        <end position="246"/>
    </location>
</feature>
<dbReference type="Proteomes" id="UP000766486">
    <property type="component" value="Unassembled WGS sequence"/>
</dbReference>
<protein>
    <recommendedName>
        <fullName evidence="4">Transcription factor TFIIIC triple barrel domain-containing protein</fullName>
    </recommendedName>
</protein>
<proteinExistence type="predicted"/>
<feature type="compositionally biased region" description="Basic and acidic residues" evidence="1">
    <location>
        <begin position="204"/>
        <end position="214"/>
    </location>
</feature>
<feature type="compositionally biased region" description="Acidic residues" evidence="1">
    <location>
        <begin position="237"/>
        <end position="246"/>
    </location>
</feature>
<feature type="region of interest" description="Disordered" evidence="1">
    <location>
        <begin position="1"/>
        <end position="116"/>
    </location>
</feature>
<sequence length="246" mass="27371">MMLHSTRPQSPSPTPYLAHHVNPPAPAPTTQDDSSAAVKVTKPSRKRKAQSQDNERLSKRLSLLNLEQNGSKLYVPVENPTAADSSGHPTAQMQPRPEAHAQPRQSPDQDSMQLDDSKYKVYIYNIDDELSSDESDAEDGKLIFLPDIEKHLKQNRIPPHILANSDGELAGMQMVLYRDPQSLTLPKEQDSVRKAILETRHRLREKQRQEREGDAAAPVVAAQPLGEQALANPITAPDDDEVMDID</sequence>
<organism evidence="2 3">
    <name type="scientific">Bionectria ochroleuca</name>
    <name type="common">Gliocladium roseum</name>
    <dbReference type="NCBI Taxonomy" id="29856"/>
    <lineage>
        <taxon>Eukaryota</taxon>
        <taxon>Fungi</taxon>
        <taxon>Dikarya</taxon>
        <taxon>Ascomycota</taxon>
        <taxon>Pezizomycotina</taxon>
        <taxon>Sordariomycetes</taxon>
        <taxon>Hypocreomycetidae</taxon>
        <taxon>Hypocreales</taxon>
        <taxon>Bionectriaceae</taxon>
        <taxon>Clonostachys</taxon>
    </lineage>
</organism>
<evidence type="ECO:0000313" key="3">
    <source>
        <dbReference type="Proteomes" id="UP000766486"/>
    </source>
</evidence>
<evidence type="ECO:0000313" key="2">
    <source>
        <dbReference type="EMBL" id="VUC22125.1"/>
    </source>
</evidence>
<feature type="compositionally biased region" description="Polar residues" evidence="1">
    <location>
        <begin position="103"/>
        <end position="114"/>
    </location>
</feature>
<dbReference type="Pfam" id="PF20354">
    <property type="entry name" value="DUF6649"/>
    <property type="match status" value="1"/>
</dbReference>
<comment type="caution">
    <text evidence="2">The sequence shown here is derived from an EMBL/GenBank/DDBJ whole genome shotgun (WGS) entry which is preliminary data.</text>
</comment>
<name>A0ABY6TTY9_BIOOC</name>
<feature type="compositionally biased region" description="Polar residues" evidence="1">
    <location>
        <begin position="82"/>
        <end position="93"/>
    </location>
</feature>
<dbReference type="EMBL" id="CABFNS010000514">
    <property type="protein sequence ID" value="VUC22125.1"/>
    <property type="molecule type" value="Genomic_DNA"/>
</dbReference>